<evidence type="ECO:0000256" key="6">
    <source>
        <dbReference type="PROSITE-ProRule" id="PRU01240"/>
    </source>
</evidence>
<name>A0A3L9L731_9MICC</name>
<dbReference type="EMBL" id="RDEX01000001">
    <property type="protein sequence ID" value="RLY93964.1"/>
    <property type="molecule type" value="Genomic_DNA"/>
</dbReference>
<dbReference type="InterPro" id="IPR023828">
    <property type="entry name" value="Peptidase_S8_Ser-AS"/>
</dbReference>
<feature type="active site" description="Charge relay system" evidence="5 6">
    <location>
        <position position="173"/>
    </location>
</feature>
<dbReference type="RefSeq" id="WP_121863967.1">
    <property type="nucleotide sequence ID" value="NZ_RDEX01000001.1"/>
</dbReference>
<reference evidence="11 12" key="1">
    <citation type="submission" date="2018-10" db="EMBL/GenBank/DDBJ databases">
        <title>Kocuria tytonicola, new bacteria from the preen glands of American barn owls (Tyto furcata).</title>
        <authorList>
            <person name="Braun M.S."/>
            <person name="Wang E."/>
            <person name="Zimmermann S."/>
            <person name="Boutin S."/>
            <person name="Wagner H."/>
            <person name="Wink M."/>
        </authorList>
    </citation>
    <scope>NUCLEOTIDE SEQUENCE [LARGE SCALE GENOMIC DNA]</scope>
    <source>
        <strain evidence="11 12">473</strain>
    </source>
</reference>
<evidence type="ECO:0000256" key="8">
    <source>
        <dbReference type="SAM" id="SignalP"/>
    </source>
</evidence>
<organism evidence="11 12">
    <name type="scientific">Kocuria tytonicola</name>
    <dbReference type="NCBI Taxonomy" id="2055946"/>
    <lineage>
        <taxon>Bacteria</taxon>
        <taxon>Bacillati</taxon>
        <taxon>Actinomycetota</taxon>
        <taxon>Actinomycetes</taxon>
        <taxon>Micrococcales</taxon>
        <taxon>Micrococcaceae</taxon>
        <taxon>Kocuria</taxon>
    </lineage>
</organism>
<dbReference type="SUPFAM" id="SSF54897">
    <property type="entry name" value="Protease propeptides/inhibitors"/>
    <property type="match status" value="1"/>
</dbReference>
<feature type="chain" id="PRO_5018265026" evidence="8">
    <location>
        <begin position="27"/>
        <end position="416"/>
    </location>
</feature>
<feature type="domain" description="Inhibitor I9" evidence="10">
    <location>
        <begin position="53"/>
        <end position="133"/>
    </location>
</feature>
<dbReference type="GO" id="GO:0004252">
    <property type="term" value="F:serine-type endopeptidase activity"/>
    <property type="evidence" value="ECO:0007669"/>
    <property type="project" value="UniProtKB-UniRule"/>
</dbReference>
<dbReference type="InterPro" id="IPR034193">
    <property type="entry name" value="PCSK9_ProteinaseK-like"/>
</dbReference>
<evidence type="ECO:0000256" key="5">
    <source>
        <dbReference type="PIRSR" id="PIRSR615500-1"/>
    </source>
</evidence>
<dbReference type="AlphaFoldDB" id="A0A3L9L731"/>
<dbReference type="InterPro" id="IPR037045">
    <property type="entry name" value="S8pro/Inhibitor_I9_sf"/>
</dbReference>
<proteinExistence type="inferred from homology"/>
<keyword evidence="4 6" id="KW-0720">Serine protease</keyword>
<accession>A0A3L9L731</accession>
<feature type="domain" description="Peptidase S8/S53" evidence="9">
    <location>
        <begin position="164"/>
        <end position="395"/>
    </location>
</feature>
<evidence type="ECO:0000256" key="3">
    <source>
        <dbReference type="ARBA" id="ARBA00022801"/>
    </source>
</evidence>
<evidence type="ECO:0000256" key="7">
    <source>
        <dbReference type="RuleBase" id="RU003355"/>
    </source>
</evidence>
<dbReference type="GO" id="GO:0006508">
    <property type="term" value="P:proteolysis"/>
    <property type="evidence" value="ECO:0007669"/>
    <property type="project" value="UniProtKB-KW"/>
</dbReference>
<evidence type="ECO:0000256" key="1">
    <source>
        <dbReference type="ARBA" id="ARBA00011073"/>
    </source>
</evidence>
<dbReference type="InterPro" id="IPR050131">
    <property type="entry name" value="Peptidase_S8_subtilisin-like"/>
</dbReference>
<dbReference type="PRINTS" id="PR00723">
    <property type="entry name" value="SUBTILISIN"/>
</dbReference>
<feature type="active site" description="Charge relay system" evidence="5 6">
    <location>
        <position position="358"/>
    </location>
</feature>
<dbReference type="InterPro" id="IPR036852">
    <property type="entry name" value="Peptidase_S8/S53_dom_sf"/>
</dbReference>
<dbReference type="Proteomes" id="UP000277871">
    <property type="component" value="Unassembled WGS sequence"/>
</dbReference>
<keyword evidence="3 6" id="KW-0378">Hydrolase</keyword>
<dbReference type="InterPro" id="IPR000209">
    <property type="entry name" value="Peptidase_S8/S53_dom"/>
</dbReference>
<protein>
    <submittedName>
        <fullName evidence="11">S8 family peptidase</fullName>
    </submittedName>
</protein>
<dbReference type="GO" id="GO:0005615">
    <property type="term" value="C:extracellular space"/>
    <property type="evidence" value="ECO:0007669"/>
    <property type="project" value="TreeGrafter"/>
</dbReference>
<dbReference type="InterPro" id="IPR023827">
    <property type="entry name" value="Peptidase_S8_Asp-AS"/>
</dbReference>
<dbReference type="Pfam" id="PF00082">
    <property type="entry name" value="Peptidase_S8"/>
    <property type="match status" value="1"/>
</dbReference>
<evidence type="ECO:0000313" key="12">
    <source>
        <dbReference type="Proteomes" id="UP000277871"/>
    </source>
</evidence>
<keyword evidence="2 6" id="KW-0645">Protease</keyword>
<dbReference type="PROSITE" id="PS00136">
    <property type="entry name" value="SUBTILASE_ASP"/>
    <property type="match status" value="1"/>
</dbReference>
<keyword evidence="8" id="KW-0732">Signal</keyword>
<feature type="signal peptide" evidence="8">
    <location>
        <begin position="1"/>
        <end position="26"/>
    </location>
</feature>
<feature type="active site" description="Charge relay system" evidence="5 6">
    <location>
        <position position="206"/>
    </location>
</feature>
<evidence type="ECO:0000259" key="9">
    <source>
        <dbReference type="Pfam" id="PF00082"/>
    </source>
</evidence>
<dbReference type="FunFam" id="3.40.50.200:FF:000014">
    <property type="entry name" value="Proteinase K"/>
    <property type="match status" value="1"/>
</dbReference>
<comment type="similarity">
    <text evidence="1 6 7">Belongs to the peptidase S8 family.</text>
</comment>
<dbReference type="PANTHER" id="PTHR43806">
    <property type="entry name" value="PEPTIDASE S8"/>
    <property type="match status" value="1"/>
</dbReference>
<dbReference type="PROSITE" id="PS00138">
    <property type="entry name" value="SUBTILASE_SER"/>
    <property type="match status" value="1"/>
</dbReference>
<comment type="caution">
    <text evidence="11">The sequence shown here is derived from an EMBL/GenBank/DDBJ whole genome shotgun (WGS) entry which is preliminary data.</text>
</comment>
<dbReference type="PANTHER" id="PTHR43806:SF11">
    <property type="entry name" value="CEREVISIN-RELATED"/>
    <property type="match status" value="1"/>
</dbReference>
<dbReference type="InterPro" id="IPR010259">
    <property type="entry name" value="S8pro/Inhibitor_I9"/>
</dbReference>
<keyword evidence="12" id="KW-1185">Reference proteome</keyword>
<dbReference type="Gene3D" id="3.30.70.80">
    <property type="entry name" value="Peptidase S8 propeptide/proteinase inhibitor I9"/>
    <property type="match status" value="1"/>
</dbReference>
<dbReference type="CDD" id="cd04077">
    <property type="entry name" value="Peptidases_S8_PCSK9_ProteinaseK_like"/>
    <property type="match status" value="1"/>
</dbReference>
<dbReference type="SUPFAM" id="SSF52743">
    <property type="entry name" value="Subtilisin-like"/>
    <property type="match status" value="1"/>
</dbReference>
<evidence type="ECO:0000259" key="10">
    <source>
        <dbReference type="Pfam" id="PF05922"/>
    </source>
</evidence>
<dbReference type="Gene3D" id="3.40.50.200">
    <property type="entry name" value="Peptidase S8/S53 domain"/>
    <property type="match status" value="1"/>
</dbReference>
<evidence type="ECO:0000256" key="4">
    <source>
        <dbReference type="ARBA" id="ARBA00022825"/>
    </source>
</evidence>
<sequence length="416" mass="41996">MKKQNAFFATAAAAAVVLGTVSPGMATPAPAPAPASSTINQQAKVLDVTGGEYVVMLELPASASGATTSAAAKSAVASTTQKQTAKWQSKGVKVKQQFKNIGGFTADLTPAQVKALDADPGVAVVEKNKTVRASATQSGATWGLDRSDQKDLPLNGSYSYSATGQGVTAFIIDTGVRASHSEFRGRIDPGVTAVDDGRGSSDCNGHGTHVAGTTAGTKYGVAKSAKVVPVRVLGCDGVGSTAGIVAGMDWVSSNAKGPSVANMSLGGDTSAALDNAIGRMSRAGVVPLVAAGNDYENACNFSPARASAGITVGSTDRRDQLSEFSNWGSCVDILAPGTDITSAWPSSDSGTNTISGTSMATPHVAGAAALYLQQHPNASVGEVERALKNSATPNTIDYVNGSPNLMLNTTVLTGGR</sequence>
<dbReference type="Pfam" id="PF05922">
    <property type="entry name" value="Inhibitor_I9"/>
    <property type="match status" value="1"/>
</dbReference>
<dbReference type="InterPro" id="IPR015500">
    <property type="entry name" value="Peptidase_S8_subtilisin-rel"/>
</dbReference>
<evidence type="ECO:0000313" key="11">
    <source>
        <dbReference type="EMBL" id="RLY93964.1"/>
    </source>
</evidence>
<dbReference type="PROSITE" id="PS51892">
    <property type="entry name" value="SUBTILASE"/>
    <property type="match status" value="1"/>
</dbReference>
<evidence type="ECO:0000256" key="2">
    <source>
        <dbReference type="ARBA" id="ARBA00022670"/>
    </source>
</evidence>
<gene>
    <name evidence="11" type="ORF">EAE32_01605</name>
</gene>